<sequence length="95" mass="10409">MKGWSNSEIPAAGAHVPEKRLLAAVLQRAITDYVSGEGELKEGARSWLMEDEPSDAPLTFKFICEALDLDYESLKSAILMQAETAQQDAVQEIAL</sequence>
<comment type="caution">
    <text evidence="1">The sequence shown here is derived from an EMBL/GenBank/DDBJ whole genome shotgun (WGS) entry which is preliminary data.</text>
</comment>
<organism evidence="1 2">
    <name type="scientific">SAR324 cluster bacterium</name>
    <dbReference type="NCBI Taxonomy" id="2024889"/>
    <lineage>
        <taxon>Bacteria</taxon>
        <taxon>Deltaproteobacteria</taxon>
        <taxon>SAR324 cluster</taxon>
    </lineage>
</organism>
<evidence type="ECO:0000313" key="1">
    <source>
        <dbReference type="EMBL" id="NMC61559.1"/>
    </source>
</evidence>
<protein>
    <submittedName>
        <fullName evidence="1">Uncharacterized protein</fullName>
    </submittedName>
</protein>
<dbReference type="EMBL" id="JAAZON010000007">
    <property type="protein sequence ID" value="NMC61559.1"/>
    <property type="molecule type" value="Genomic_DNA"/>
</dbReference>
<reference evidence="1 2" key="1">
    <citation type="journal article" date="2020" name="Biotechnol. Biofuels">
        <title>New insights from the biogas microbiome by comprehensive genome-resolved metagenomics of nearly 1600 species originating from multiple anaerobic digesters.</title>
        <authorList>
            <person name="Campanaro S."/>
            <person name="Treu L."/>
            <person name="Rodriguez-R L.M."/>
            <person name="Kovalovszki A."/>
            <person name="Ziels R.M."/>
            <person name="Maus I."/>
            <person name="Zhu X."/>
            <person name="Kougias P.G."/>
            <person name="Basile A."/>
            <person name="Luo G."/>
            <person name="Schluter A."/>
            <person name="Konstantinidis K.T."/>
            <person name="Angelidaki I."/>
        </authorList>
    </citation>
    <scope>NUCLEOTIDE SEQUENCE [LARGE SCALE GENOMIC DNA]</scope>
    <source>
        <strain evidence="1">AS27yjCOA_65</strain>
    </source>
</reference>
<dbReference type="AlphaFoldDB" id="A0A7X9IJ02"/>
<proteinExistence type="predicted"/>
<name>A0A7X9IJ02_9DELT</name>
<accession>A0A7X9IJ02</accession>
<gene>
    <name evidence="1" type="ORF">GYA55_00170</name>
</gene>
<dbReference type="Proteomes" id="UP000524246">
    <property type="component" value="Unassembled WGS sequence"/>
</dbReference>
<evidence type="ECO:0000313" key="2">
    <source>
        <dbReference type="Proteomes" id="UP000524246"/>
    </source>
</evidence>